<organism evidence="1 2">
    <name type="scientific">Ixodes persulcatus</name>
    <name type="common">Taiga tick</name>
    <dbReference type="NCBI Taxonomy" id="34615"/>
    <lineage>
        <taxon>Eukaryota</taxon>
        <taxon>Metazoa</taxon>
        <taxon>Ecdysozoa</taxon>
        <taxon>Arthropoda</taxon>
        <taxon>Chelicerata</taxon>
        <taxon>Arachnida</taxon>
        <taxon>Acari</taxon>
        <taxon>Parasitiformes</taxon>
        <taxon>Ixodida</taxon>
        <taxon>Ixodoidea</taxon>
        <taxon>Ixodidae</taxon>
        <taxon>Ixodinae</taxon>
        <taxon>Ixodes</taxon>
    </lineage>
</organism>
<reference evidence="1 2" key="1">
    <citation type="journal article" date="2020" name="Cell">
        <title>Large-Scale Comparative Analyses of Tick Genomes Elucidate Their Genetic Diversity and Vector Capacities.</title>
        <authorList>
            <consortium name="Tick Genome and Microbiome Consortium (TIGMIC)"/>
            <person name="Jia N."/>
            <person name="Wang J."/>
            <person name="Shi W."/>
            <person name="Du L."/>
            <person name="Sun Y."/>
            <person name="Zhan W."/>
            <person name="Jiang J.F."/>
            <person name="Wang Q."/>
            <person name="Zhang B."/>
            <person name="Ji P."/>
            <person name="Bell-Sakyi L."/>
            <person name="Cui X.M."/>
            <person name="Yuan T.T."/>
            <person name="Jiang B.G."/>
            <person name="Yang W.F."/>
            <person name="Lam T.T."/>
            <person name="Chang Q.C."/>
            <person name="Ding S.J."/>
            <person name="Wang X.J."/>
            <person name="Zhu J.G."/>
            <person name="Ruan X.D."/>
            <person name="Zhao L."/>
            <person name="Wei J.T."/>
            <person name="Ye R.Z."/>
            <person name="Que T.C."/>
            <person name="Du C.H."/>
            <person name="Zhou Y.H."/>
            <person name="Cheng J.X."/>
            <person name="Dai P.F."/>
            <person name="Guo W.B."/>
            <person name="Han X.H."/>
            <person name="Huang E.J."/>
            <person name="Li L.F."/>
            <person name="Wei W."/>
            <person name="Gao Y.C."/>
            <person name="Liu J.Z."/>
            <person name="Shao H.Z."/>
            <person name="Wang X."/>
            <person name="Wang C.C."/>
            <person name="Yang T.C."/>
            <person name="Huo Q.B."/>
            <person name="Li W."/>
            <person name="Chen H.Y."/>
            <person name="Chen S.E."/>
            <person name="Zhou L.G."/>
            <person name="Ni X.B."/>
            <person name="Tian J.H."/>
            <person name="Sheng Y."/>
            <person name="Liu T."/>
            <person name="Pan Y.S."/>
            <person name="Xia L.Y."/>
            <person name="Li J."/>
            <person name="Zhao F."/>
            <person name="Cao W.C."/>
        </authorList>
    </citation>
    <scope>NUCLEOTIDE SEQUENCE [LARGE SCALE GENOMIC DNA]</scope>
    <source>
        <strain evidence="1">Iper-2018</strain>
    </source>
</reference>
<name>A0AC60QTV4_IXOPE</name>
<comment type="caution">
    <text evidence="1">The sequence shown here is derived from an EMBL/GenBank/DDBJ whole genome shotgun (WGS) entry which is preliminary data.</text>
</comment>
<dbReference type="EMBL" id="JABSTQ010003832">
    <property type="protein sequence ID" value="KAG0443103.1"/>
    <property type="molecule type" value="Genomic_DNA"/>
</dbReference>
<evidence type="ECO:0000313" key="1">
    <source>
        <dbReference type="EMBL" id="KAG0443103.1"/>
    </source>
</evidence>
<evidence type="ECO:0000313" key="2">
    <source>
        <dbReference type="Proteomes" id="UP000805193"/>
    </source>
</evidence>
<dbReference type="Proteomes" id="UP000805193">
    <property type="component" value="Unassembled WGS sequence"/>
</dbReference>
<accession>A0AC60QTV4</accession>
<proteinExistence type="predicted"/>
<sequence>MATDCIIRVGPSQDTRLREAGAKVVCCLTRGAPKGPNLPRVRLNHQDALFPGHGLATHSQTWGNLALLVPHPYGIYLRELTAVCIAALLAPPQAVILNDNQALSALVEDRRSQEQAMQRQTSEFRDIMQAGHDRLATTLADAIARALHPQPGATAGPSGQPTTIPPVGQFSRFSITPTVPLPQNSTQATQSRPITSVYPDPSAPSDTWTTLAAAPTEFGINAVTQAALYGPPIHQQQQQPQQQFGQPPNVQAYYQQVERQPPACPPFQQAPPNRAQYPPPPPPPTVVTPAAYSEYPSNPQRSQRVFTLTDLPTRRDLAEAFAFVQSAARQTTNLGRRDIIELQLLEHYIEVWDCVCTGLSPRAKLRIFDRVRLLYHVAQGGWTTALEGYADPSATFLLGAPSTTRPSRPCRRDPSGGTPPRPTTRSTKGPTTPKKKEKSEVVSTTTFQPLPSGVPPPQECVDLLEQLDGLHGTLERLNYVVGPAQPAIAVVDGVPAVAVIQDLVLQQDLLAQALREVGIEEDIPLSTTPSPSTTSLSSPSTEEEDDDHTFAIGAERILRWLESHEIPDDSEDLDESEQDEEDSRSAAAHPSGPPFQPVRASLPPPKVDWDRLASTIGYYPPADPANLRIHCSKSMDAEA</sequence>
<protein>
    <submittedName>
        <fullName evidence="1">Uncharacterized protein</fullName>
    </submittedName>
</protein>
<gene>
    <name evidence="1" type="ORF">HPB47_015285</name>
</gene>
<keyword evidence="2" id="KW-1185">Reference proteome</keyword>